<dbReference type="GO" id="GO:0000149">
    <property type="term" value="F:SNARE binding"/>
    <property type="evidence" value="ECO:0007669"/>
    <property type="project" value="TreeGrafter"/>
</dbReference>
<reference evidence="1" key="1">
    <citation type="submission" date="2014-05" db="EMBL/GenBank/DDBJ databases">
        <authorList>
            <person name="Chronopoulou M."/>
        </authorList>
    </citation>
    <scope>NUCLEOTIDE SEQUENCE</scope>
    <source>
        <tissue evidence="1">Whole organism</tissue>
    </source>
</reference>
<accession>A0A0K2TGK1</accession>
<name>A0A0K2TGK1_LEPSM</name>
<dbReference type="GO" id="GO:0070939">
    <property type="term" value="C:Dsl1/NZR complex"/>
    <property type="evidence" value="ECO:0007669"/>
    <property type="project" value="TreeGrafter"/>
</dbReference>
<evidence type="ECO:0008006" key="2">
    <source>
        <dbReference type="Google" id="ProtNLM"/>
    </source>
</evidence>
<organism evidence="1">
    <name type="scientific">Lepeophtheirus salmonis</name>
    <name type="common">Salmon louse</name>
    <name type="synonym">Caligus salmonis</name>
    <dbReference type="NCBI Taxonomy" id="72036"/>
    <lineage>
        <taxon>Eukaryota</taxon>
        <taxon>Metazoa</taxon>
        <taxon>Ecdysozoa</taxon>
        <taxon>Arthropoda</taxon>
        <taxon>Crustacea</taxon>
        <taxon>Multicrustacea</taxon>
        <taxon>Hexanauplia</taxon>
        <taxon>Copepoda</taxon>
        <taxon>Siphonostomatoida</taxon>
        <taxon>Caligidae</taxon>
        <taxon>Lepeophtheirus</taxon>
    </lineage>
</organism>
<dbReference type="EMBL" id="HACA01007807">
    <property type="protein sequence ID" value="CDW25168.1"/>
    <property type="molecule type" value="Transcribed_RNA"/>
</dbReference>
<dbReference type="GO" id="GO:0006890">
    <property type="term" value="P:retrograde vesicle-mediated transport, Golgi to endoplasmic reticulum"/>
    <property type="evidence" value="ECO:0007669"/>
    <property type="project" value="TreeGrafter"/>
</dbReference>
<dbReference type="AlphaFoldDB" id="A0A0K2TGK1"/>
<dbReference type="PANTHER" id="PTHR15922:SF2">
    <property type="entry name" value="NBAS SUBUNIT OF NRZ TETHERING COMPLEX"/>
    <property type="match status" value="1"/>
</dbReference>
<protein>
    <recommendedName>
        <fullName evidence="2">Sec39 domain-containing protein</fullName>
    </recommendedName>
</protein>
<sequence length="959" mass="111599">MKKCESCFYHKALKNYDLMDLTLVQKKQILLSTAEYYLEESNFIGDHNVSLAEVCLKKLSPEDKQVKNLRNVLRVGYHLNDFSIQASPSYINNSENSKCIIRDILTKNKKNYKKHSDILQIASCLSSEDRFLRETEEMIAETSLEAEDIRRALVMVKNMIQYSYEPAAKLCFDILQCAPHLSIEDRQLLNNFCLQFGEPLHVLSLLDELEECSKRQFKDSFIPQESSHLKFQNFVFHPFYDNAPSLGNQTEPWSLKKGPIHKSSINSWINNLMGYDILGAISLMSSVMGDTHWNEDKDGKNYLFIKAYVASIQAFSSSLRQDILLVPPKILISAAIEESRTVKDHPIEAVMSKFNNYIEARRLYDVDANIDVVRFVNEETYKLDTIMGLSMSSDVHSFNLAMKYALQNEDIDKWEICFNFLRCVFDESPSKVFEILSNNLRVSQILKENPHKLLQNLKKYIYQSLDGKDYESMLMYFRFLFSFELISESELKQYKKLIMKSKALCTSSFQMDLKEVLGDSDAFSKTIKSIIESSSLEKIISLTEVLNKINPNANTGLIYQSLCERYFESGRMSKGLSIEQIFEQCEEYFKKMSIQQLKEFVITVSFKSRNISLDFRDREVFLMHLKENFVVEKELNSEMDVWIQHNTNLRGLDEEIHYSPEFLFDLGGTLGDQEEIKQLITQRVIEGKDSFKELIPILEKLTSYKKDEIFIQIVRDFLGSESPKISTLESILTDYDLINDEDEIEKIHRFLIDWCMKEEHHNQCLDIKDVVINFVRNKSDDQNALDAVSLHKSRLILANKFSNVDNLLPNLNNKADFLHKMMTEANLTPPHNVSAILELVTFWEEQETEYIEIKSDILKFISKQKIGQSFSQDLHKFSLHHLSNIKEILAICYENKEFKFAFDILKHCSATNKEMKDTVQGLETKYPLTFSTSDPSSHWDSDYLIPFSLWMQYHHRVPS</sequence>
<dbReference type="PANTHER" id="PTHR15922">
    <property type="entry name" value="NEUROBLASTOMA-AMPLIFIED SEQUENCE"/>
    <property type="match status" value="1"/>
</dbReference>
<proteinExistence type="predicted"/>
<dbReference type="OrthoDB" id="6382630at2759"/>
<evidence type="ECO:0000313" key="1">
    <source>
        <dbReference type="EMBL" id="CDW25168.1"/>
    </source>
</evidence>